<dbReference type="PRINTS" id="PR00119">
    <property type="entry name" value="CATATPASE"/>
</dbReference>
<dbReference type="PANTHER" id="PTHR42861">
    <property type="entry name" value="CALCIUM-TRANSPORTING ATPASE"/>
    <property type="match status" value="1"/>
</dbReference>
<dbReference type="GO" id="GO:0006812">
    <property type="term" value="P:monoatomic cation transport"/>
    <property type="evidence" value="ECO:0007669"/>
    <property type="project" value="UniProtKB-ARBA"/>
</dbReference>
<gene>
    <name evidence="1" type="ORF">GGX14DRAFT_652794</name>
</gene>
<proteinExistence type="predicted"/>
<organism evidence="1 2">
    <name type="scientific">Mycena pura</name>
    <dbReference type="NCBI Taxonomy" id="153505"/>
    <lineage>
        <taxon>Eukaryota</taxon>
        <taxon>Fungi</taxon>
        <taxon>Dikarya</taxon>
        <taxon>Basidiomycota</taxon>
        <taxon>Agaricomycotina</taxon>
        <taxon>Agaricomycetes</taxon>
        <taxon>Agaricomycetidae</taxon>
        <taxon>Agaricales</taxon>
        <taxon>Marasmiineae</taxon>
        <taxon>Mycenaceae</taxon>
        <taxon>Mycena</taxon>
    </lineage>
</organism>
<sequence>MRSASSPASTYFPLLSIDAGAGTRLRPTADAESHFAYSTTLRLRVAHAIRLLQAGGEQVVMITGDAEETVLSITRALGLKVGGGGAHQQGSALRANSFCLTGAAINQISKAQLKERVGTAPHGVAAMTGDGVNDAPALKMADVGVSMGKSGTDAAKEAADVILVDDNFGRILPAVEECPKNPNSLFSELISTHK</sequence>
<protein>
    <submittedName>
        <fullName evidence="1">HAD-like domain-containing protein</fullName>
    </submittedName>
</protein>
<dbReference type="Proteomes" id="UP001219525">
    <property type="component" value="Unassembled WGS sequence"/>
</dbReference>
<dbReference type="InterPro" id="IPR023214">
    <property type="entry name" value="HAD_sf"/>
</dbReference>
<dbReference type="GO" id="GO:0016020">
    <property type="term" value="C:membrane"/>
    <property type="evidence" value="ECO:0007669"/>
    <property type="project" value="InterPro"/>
</dbReference>
<dbReference type="Pfam" id="PF00702">
    <property type="entry name" value="Hydrolase"/>
    <property type="match status" value="1"/>
</dbReference>
<dbReference type="PRINTS" id="PR00120">
    <property type="entry name" value="HATPASE"/>
</dbReference>
<evidence type="ECO:0000313" key="2">
    <source>
        <dbReference type="Proteomes" id="UP001219525"/>
    </source>
</evidence>
<dbReference type="InterPro" id="IPR001757">
    <property type="entry name" value="P_typ_ATPase"/>
</dbReference>
<dbReference type="InterPro" id="IPR036412">
    <property type="entry name" value="HAD-like_sf"/>
</dbReference>
<accession>A0AAD6YCQ7</accession>
<evidence type="ECO:0000313" key="1">
    <source>
        <dbReference type="EMBL" id="KAJ7202778.1"/>
    </source>
</evidence>
<dbReference type="AlphaFoldDB" id="A0AAD6YCQ7"/>
<name>A0AAD6YCQ7_9AGAR</name>
<dbReference type="GO" id="GO:0016887">
    <property type="term" value="F:ATP hydrolysis activity"/>
    <property type="evidence" value="ECO:0007669"/>
    <property type="project" value="InterPro"/>
</dbReference>
<reference evidence="1" key="1">
    <citation type="submission" date="2023-03" db="EMBL/GenBank/DDBJ databases">
        <title>Massive genome expansion in bonnet fungi (Mycena s.s.) driven by repeated elements and novel gene families across ecological guilds.</title>
        <authorList>
            <consortium name="Lawrence Berkeley National Laboratory"/>
            <person name="Harder C.B."/>
            <person name="Miyauchi S."/>
            <person name="Viragh M."/>
            <person name="Kuo A."/>
            <person name="Thoen E."/>
            <person name="Andreopoulos B."/>
            <person name="Lu D."/>
            <person name="Skrede I."/>
            <person name="Drula E."/>
            <person name="Henrissat B."/>
            <person name="Morin E."/>
            <person name="Kohler A."/>
            <person name="Barry K."/>
            <person name="LaButti K."/>
            <person name="Morin E."/>
            <person name="Salamov A."/>
            <person name="Lipzen A."/>
            <person name="Mereny Z."/>
            <person name="Hegedus B."/>
            <person name="Baldrian P."/>
            <person name="Stursova M."/>
            <person name="Weitz H."/>
            <person name="Taylor A."/>
            <person name="Grigoriev I.V."/>
            <person name="Nagy L.G."/>
            <person name="Martin F."/>
            <person name="Kauserud H."/>
        </authorList>
    </citation>
    <scope>NUCLEOTIDE SEQUENCE</scope>
    <source>
        <strain evidence="1">9144</strain>
    </source>
</reference>
<dbReference type="EMBL" id="JARJCW010000053">
    <property type="protein sequence ID" value="KAJ7202778.1"/>
    <property type="molecule type" value="Genomic_DNA"/>
</dbReference>
<comment type="caution">
    <text evidence="1">The sequence shown here is derived from an EMBL/GenBank/DDBJ whole genome shotgun (WGS) entry which is preliminary data.</text>
</comment>
<keyword evidence="2" id="KW-1185">Reference proteome</keyword>
<dbReference type="GO" id="GO:0005524">
    <property type="term" value="F:ATP binding"/>
    <property type="evidence" value="ECO:0007669"/>
    <property type="project" value="InterPro"/>
</dbReference>
<dbReference type="Gene3D" id="3.40.50.1000">
    <property type="entry name" value="HAD superfamily/HAD-like"/>
    <property type="match status" value="2"/>
</dbReference>
<dbReference type="SUPFAM" id="SSF56784">
    <property type="entry name" value="HAD-like"/>
    <property type="match status" value="1"/>
</dbReference>